<dbReference type="Proteomes" id="UP000051999">
    <property type="component" value="Unassembled WGS sequence"/>
</dbReference>
<keyword evidence="2" id="KW-1185">Reference proteome</keyword>
<dbReference type="STRING" id="1114972.FD35_GL001715"/>
<reference evidence="1 2" key="1">
    <citation type="journal article" date="2015" name="Genome Announc.">
        <title>Expanding the biotechnology potential of lactobacilli through comparative genomics of 213 strains and associated genera.</title>
        <authorList>
            <person name="Sun Z."/>
            <person name="Harris H.M."/>
            <person name="McCann A."/>
            <person name="Guo C."/>
            <person name="Argimon S."/>
            <person name="Zhang W."/>
            <person name="Yang X."/>
            <person name="Jeffery I.B."/>
            <person name="Cooney J.C."/>
            <person name="Kagawa T.F."/>
            <person name="Liu W."/>
            <person name="Song Y."/>
            <person name="Salvetti E."/>
            <person name="Wrobel A."/>
            <person name="Rasinkangas P."/>
            <person name="Parkhill J."/>
            <person name="Rea M.C."/>
            <person name="O'Sullivan O."/>
            <person name="Ritari J."/>
            <person name="Douillard F.P."/>
            <person name="Paul Ross R."/>
            <person name="Yang R."/>
            <person name="Briner A.E."/>
            <person name="Felis G.E."/>
            <person name="de Vos W.M."/>
            <person name="Barrangou R."/>
            <person name="Klaenhammer T.R."/>
            <person name="Caufield P.W."/>
            <person name="Cui Y."/>
            <person name="Zhang H."/>
            <person name="O'Toole P.W."/>
        </authorList>
    </citation>
    <scope>NUCLEOTIDE SEQUENCE [LARGE SCALE GENOMIC DNA]</scope>
    <source>
        <strain evidence="1 2">DSM 15814</strain>
    </source>
</reference>
<dbReference type="PATRIC" id="fig|1114972.6.peg.1742"/>
<proteinExistence type="predicted"/>
<comment type="caution">
    <text evidence="1">The sequence shown here is derived from an EMBL/GenBank/DDBJ whole genome shotgun (WGS) entry which is preliminary data.</text>
</comment>
<dbReference type="RefSeq" id="WP_017262256.1">
    <property type="nucleotide sequence ID" value="NZ_AUAW01000005.1"/>
</dbReference>
<evidence type="ECO:0000313" key="2">
    <source>
        <dbReference type="Proteomes" id="UP000051999"/>
    </source>
</evidence>
<evidence type="ECO:0000313" key="1">
    <source>
        <dbReference type="EMBL" id="KRL56621.1"/>
    </source>
</evidence>
<gene>
    <name evidence="1" type="ORF">FD35_GL001715</name>
</gene>
<name>A0A0R1RI99_9LACO</name>
<dbReference type="AlphaFoldDB" id="A0A0R1RI99"/>
<protein>
    <submittedName>
        <fullName evidence="1">Uncharacterized protein</fullName>
    </submittedName>
</protein>
<accession>A0A0R1RI99</accession>
<dbReference type="EMBL" id="AZFF01000003">
    <property type="protein sequence ID" value="KRL56621.1"/>
    <property type="molecule type" value="Genomic_DNA"/>
</dbReference>
<sequence length="77" mass="9097">MITNATEFIHDLHKVLRGAAKRADEDITKTIKTVSYKLKQSGSLHYELSRWRCLDARQHEFTFKKNNDGTYTYVYSR</sequence>
<dbReference type="OrthoDB" id="2302705at2"/>
<organism evidence="1 2">
    <name type="scientific">Furfurilactobacillus rossiae DSM 15814</name>
    <dbReference type="NCBI Taxonomy" id="1114972"/>
    <lineage>
        <taxon>Bacteria</taxon>
        <taxon>Bacillati</taxon>
        <taxon>Bacillota</taxon>
        <taxon>Bacilli</taxon>
        <taxon>Lactobacillales</taxon>
        <taxon>Lactobacillaceae</taxon>
        <taxon>Furfurilactobacillus</taxon>
    </lineage>
</organism>